<feature type="domain" description="HTH tetR-type" evidence="3">
    <location>
        <begin position="6"/>
        <end position="66"/>
    </location>
</feature>
<dbReference type="EMBL" id="FMHT01000003">
    <property type="protein sequence ID" value="SCL36134.1"/>
    <property type="molecule type" value="Genomic_DNA"/>
</dbReference>
<dbReference type="Gene3D" id="1.10.357.10">
    <property type="entry name" value="Tetracycline Repressor, domain 2"/>
    <property type="match status" value="1"/>
</dbReference>
<dbReference type="GO" id="GO:0000976">
    <property type="term" value="F:transcription cis-regulatory region binding"/>
    <property type="evidence" value="ECO:0007669"/>
    <property type="project" value="TreeGrafter"/>
</dbReference>
<dbReference type="PANTHER" id="PTHR30055:SF220">
    <property type="entry name" value="TETR-FAMILY REGULATORY PROTEIN"/>
    <property type="match status" value="1"/>
</dbReference>
<dbReference type="RefSeq" id="WP_091089089.1">
    <property type="nucleotide sequence ID" value="NZ_FMHT01000003.1"/>
</dbReference>
<dbReference type="InterPro" id="IPR050109">
    <property type="entry name" value="HTH-type_TetR-like_transc_reg"/>
</dbReference>
<keyword evidence="5" id="KW-1185">Reference proteome</keyword>
<dbReference type="PANTHER" id="PTHR30055">
    <property type="entry name" value="HTH-TYPE TRANSCRIPTIONAL REGULATOR RUTR"/>
    <property type="match status" value="1"/>
</dbReference>
<dbReference type="Pfam" id="PF00440">
    <property type="entry name" value="TetR_N"/>
    <property type="match status" value="1"/>
</dbReference>
<reference evidence="4 5" key="1">
    <citation type="submission" date="2016-06" db="EMBL/GenBank/DDBJ databases">
        <authorList>
            <person name="Kjaerup R.B."/>
            <person name="Dalgaard T.S."/>
            <person name="Juul-Madsen H.R."/>
        </authorList>
    </citation>
    <scope>NUCLEOTIDE SEQUENCE [LARGE SCALE GENOMIC DNA]</scope>
    <source>
        <strain evidence="4 5">DSM 43818</strain>
    </source>
</reference>
<sequence length="247" mass="25701">MSAGELPARDRMVRTAAALLAEGGRDAVTTRAVSRVAAVQAPTIYRQFGDMRGLLDAAVSYGFAAYLHAQAAREPADDPVDALRRGWDMHVDFGVANPAFHTLMYGDPRPGVRPTAARVAADIFHDLVARVAAAGRLRVDVARAAGMVHAASCGTTLTLIQGGDPGLSPATREAVVAAVCADSPAARAVRPPDRAVRHAVALRAALPEVAGDLTAAERALLAEWLGRLTGAGPRPAEAGPRPAHPEH</sequence>
<dbReference type="GO" id="GO:0003700">
    <property type="term" value="F:DNA-binding transcription factor activity"/>
    <property type="evidence" value="ECO:0007669"/>
    <property type="project" value="TreeGrafter"/>
</dbReference>
<dbReference type="InterPro" id="IPR036271">
    <property type="entry name" value="Tet_transcr_reg_TetR-rel_C_sf"/>
</dbReference>
<dbReference type="Proteomes" id="UP000199699">
    <property type="component" value="Unassembled WGS sequence"/>
</dbReference>
<dbReference type="SUPFAM" id="SSF46689">
    <property type="entry name" value="Homeodomain-like"/>
    <property type="match status" value="1"/>
</dbReference>
<proteinExistence type="predicted"/>
<name>A0A1C6T2S9_9ACTN</name>
<dbReference type="STRING" id="145857.GA0070616_5407"/>
<evidence type="ECO:0000256" key="2">
    <source>
        <dbReference type="PROSITE-ProRule" id="PRU00335"/>
    </source>
</evidence>
<keyword evidence="1 2" id="KW-0238">DNA-binding</keyword>
<feature type="DNA-binding region" description="H-T-H motif" evidence="2">
    <location>
        <begin position="29"/>
        <end position="48"/>
    </location>
</feature>
<dbReference type="InterPro" id="IPR001647">
    <property type="entry name" value="HTH_TetR"/>
</dbReference>
<evidence type="ECO:0000259" key="3">
    <source>
        <dbReference type="PROSITE" id="PS50977"/>
    </source>
</evidence>
<organism evidence="4 5">
    <name type="scientific">Micromonospora nigra</name>
    <dbReference type="NCBI Taxonomy" id="145857"/>
    <lineage>
        <taxon>Bacteria</taxon>
        <taxon>Bacillati</taxon>
        <taxon>Actinomycetota</taxon>
        <taxon>Actinomycetes</taxon>
        <taxon>Micromonosporales</taxon>
        <taxon>Micromonosporaceae</taxon>
        <taxon>Micromonospora</taxon>
    </lineage>
</organism>
<protein>
    <submittedName>
        <fullName evidence="4">Transcriptional regulator, TetR family</fullName>
    </submittedName>
</protein>
<dbReference type="InterPro" id="IPR009057">
    <property type="entry name" value="Homeodomain-like_sf"/>
</dbReference>
<dbReference type="PROSITE" id="PS50977">
    <property type="entry name" value="HTH_TETR_2"/>
    <property type="match status" value="1"/>
</dbReference>
<accession>A0A1C6T2S9</accession>
<dbReference type="SUPFAM" id="SSF48498">
    <property type="entry name" value="Tetracyclin repressor-like, C-terminal domain"/>
    <property type="match status" value="1"/>
</dbReference>
<dbReference type="OrthoDB" id="3784817at2"/>
<evidence type="ECO:0000313" key="5">
    <source>
        <dbReference type="Proteomes" id="UP000199699"/>
    </source>
</evidence>
<evidence type="ECO:0000313" key="4">
    <source>
        <dbReference type="EMBL" id="SCL36134.1"/>
    </source>
</evidence>
<dbReference type="AlphaFoldDB" id="A0A1C6T2S9"/>
<evidence type="ECO:0000256" key="1">
    <source>
        <dbReference type="ARBA" id="ARBA00023125"/>
    </source>
</evidence>
<gene>
    <name evidence="4" type="ORF">GA0070616_5407</name>
</gene>